<name>A0A0H2RR74_9AGAM</name>
<keyword evidence="4" id="KW-1185">Reference proteome</keyword>
<dbReference type="AlphaFoldDB" id="A0A0H2RR74"/>
<proteinExistence type="predicted"/>
<accession>A0A0H2RR74</accession>
<dbReference type="GO" id="GO:0007031">
    <property type="term" value="P:peroxisome organization"/>
    <property type="evidence" value="ECO:0007669"/>
    <property type="project" value="UniProtKB-ARBA"/>
</dbReference>
<evidence type="ECO:0000256" key="1">
    <source>
        <dbReference type="SAM" id="MobiDB-lite"/>
    </source>
</evidence>
<evidence type="ECO:0000259" key="2">
    <source>
        <dbReference type="Pfam" id="PF06398"/>
    </source>
</evidence>
<dbReference type="STRING" id="27342.A0A0H2RR74"/>
<evidence type="ECO:0000313" key="4">
    <source>
        <dbReference type="Proteomes" id="UP000053477"/>
    </source>
</evidence>
<evidence type="ECO:0000313" key="3">
    <source>
        <dbReference type="EMBL" id="KLO14450.1"/>
    </source>
</evidence>
<feature type="domain" description="TECPR1-like DysF" evidence="2">
    <location>
        <begin position="101"/>
        <end position="230"/>
    </location>
</feature>
<feature type="region of interest" description="Disordered" evidence="1">
    <location>
        <begin position="1"/>
        <end position="28"/>
    </location>
</feature>
<organism evidence="3 4">
    <name type="scientific">Schizopora paradoxa</name>
    <dbReference type="NCBI Taxonomy" id="27342"/>
    <lineage>
        <taxon>Eukaryota</taxon>
        <taxon>Fungi</taxon>
        <taxon>Dikarya</taxon>
        <taxon>Basidiomycota</taxon>
        <taxon>Agaricomycotina</taxon>
        <taxon>Agaricomycetes</taxon>
        <taxon>Hymenochaetales</taxon>
        <taxon>Schizoporaceae</taxon>
        <taxon>Schizopora</taxon>
    </lineage>
</organism>
<dbReference type="Pfam" id="PF06398">
    <property type="entry name" value="Pex24p"/>
    <property type="match status" value="1"/>
</dbReference>
<dbReference type="OrthoDB" id="72441at2759"/>
<protein>
    <recommendedName>
        <fullName evidence="2">TECPR1-like DysF domain-containing protein</fullName>
    </recommendedName>
</protein>
<sequence>MASPSFESSSNLRIDPPTRLIPGSADDSVEARQNFIDRERAARDLFSFLPFRKKKVTPLTRRHSPSRSSTPENITPHSPQDVEPSSTAPGALPGDQGSEVQLDDKYTDKNSTSTLYRWAYVYENQRGTTLFRRFRFSSNALFSFDPPPFSMVQPFASNGRQRQPLFTLSEYPLPDGSWSWLSAEWMIDMRDGNVQHDGYEYNWSFGGKKWRSKAGRFNTGALVRRRRWARLMVRPIVTVEGPEDEKHEGSSNESSVAWDSIWKGDDGDWKRCHAAIRSQDGDGRKLELWEDWIDHRPTGRTNAQRKQWTEDSDYLPSEHARDAVLQSRGGQMNTGPRSDAISGVLQRHGIEILYSFIYPSSRTRFLQILAIAGLIPELPSDEVANSLQFWDRIQEFSRRTEA</sequence>
<dbReference type="GO" id="GO:0005778">
    <property type="term" value="C:peroxisomal membrane"/>
    <property type="evidence" value="ECO:0007669"/>
    <property type="project" value="UniProtKB-ARBA"/>
</dbReference>
<feature type="compositionally biased region" description="Polar residues" evidence="1">
    <location>
        <begin position="72"/>
        <end position="88"/>
    </location>
</feature>
<dbReference type="InterPro" id="IPR010482">
    <property type="entry name" value="TECPR1-like_DysF"/>
</dbReference>
<gene>
    <name evidence="3" type="ORF">SCHPADRAFT_311724</name>
</gene>
<dbReference type="EMBL" id="KQ085943">
    <property type="protein sequence ID" value="KLO14450.1"/>
    <property type="molecule type" value="Genomic_DNA"/>
</dbReference>
<dbReference type="Proteomes" id="UP000053477">
    <property type="component" value="Unassembled WGS sequence"/>
</dbReference>
<dbReference type="InParanoid" id="A0A0H2RR74"/>
<feature type="region of interest" description="Disordered" evidence="1">
    <location>
        <begin position="57"/>
        <end position="106"/>
    </location>
</feature>
<reference evidence="3 4" key="1">
    <citation type="submission" date="2015-04" db="EMBL/GenBank/DDBJ databases">
        <title>Complete genome sequence of Schizopora paradoxa KUC8140, a cosmopolitan wood degrader in East Asia.</title>
        <authorList>
            <consortium name="DOE Joint Genome Institute"/>
            <person name="Min B."/>
            <person name="Park H."/>
            <person name="Jang Y."/>
            <person name="Kim J.-J."/>
            <person name="Kim K.H."/>
            <person name="Pangilinan J."/>
            <person name="Lipzen A."/>
            <person name="Riley R."/>
            <person name="Grigoriev I.V."/>
            <person name="Spatafora J.W."/>
            <person name="Choi I.-G."/>
        </authorList>
    </citation>
    <scope>NUCLEOTIDE SEQUENCE [LARGE SCALE GENOMIC DNA]</scope>
    <source>
        <strain evidence="3 4">KUC8140</strain>
    </source>
</reference>
<feature type="compositionally biased region" description="Polar residues" evidence="1">
    <location>
        <begin position="1"/>
        <end position="12"/>
    </location>
</feature>